<evidence type="ECO:0000313" key="2">
    <source>
        <dbReference type="EMBL" id="QIQ21884.1"/>
    </source>
</evidence>
<feature type="transmembrane region" description="Helical" evidence="1">
    <location>
        <begin position="279"/>
        <end position="298"/>
    </location>
</feature>
<accession>A0A6G9IDV6</accession>
<dbReference type="Pfam" id="PF03956">
    <property type="entry name" value="Lys_export"/>
    <property type="match status" value="1"/>
</dbReference>
<dbReference type="GO" id="GO:0015661">
    <property type="term" value="F:L-lysine efflux transmembrane transporter activity"/>
    <property type="evidence" value="ECO:0007669"/>
    <property type="project" value="InterPro"/>
</dbReference>
<keyword evidence="1" id="KW-0472">Membrane</keyword>
<sequence length="300" mass="32653">MYSGLLIVLLPIFIGYLIKLKQRKLLDFINKLLGLFVYIILFFMGISLAQLDDLGGNLQSIMIYSGVFFACTFGCNFIALMVFDVIRPWKESNNAEALPSTLKMILESLQICISLVAGFLVGLLPLPFFEYASKVIEVALIILLFIVGIQLRSSGMTIKQILLNKIGLMTTVIVAITALIGGTIAAVILDLPVKTGLAVSSGFGWYSLSGILLTEAHGPILGSTAFFNDLLRELFAVLLIPSLIRRYRMTTLGLCGATSMDFTLPILQKGGGVSMVPPAIVQGFLLSLLVPILMTLFLHI</sequence>
<dbReference type="KEGG" id="orb:IPMB12_09445"/>
<protein>
    <submittedName>
        <fullName evidence="2">Lysine exporter LysO family protein</fullName>
    </submittedName>
</protein>
<keyword evidence="1" id="KW-1133">Transmembrane helix</keyword>
<keyword evidence="3" id="KW-1185">Reference proteome</keyword>
<name>A0A6G9IDV6_9GAMM</name>
<dbReference type="AlphaFoldDB" id="A0A6G9IDV6"/>
<dbReference type="Proteomes" id="UP000501168">
    <property type="component" value="Chromosome"/>
</dbReference>
<feature type="transmembrane region" description="Helical" evidence="1">
    <location>
        <begin position="32"/>
        <end position="49"/>
    </location>
</feature>
<dbReference type="RefSeq" id="WP_166917109.1">
    <property type="nucleotide sequence ID" value="NZ_CP050253.1"/>
</dbReference>
<keyword evidence="1" id="KW-0812">Transmembrane</keyword>
<dbReference type="PANTHER" id="PTHR35804">
    <property type="entry name" value="LYSINE EXPORTER LYSO"/>
    <property type="match status" value="1"/>
</dbReference>
<dbReference type="FunCoup" id="A0A6G9IDV6">
    <property type="interactions" value="45"/>
</dbReference>
<dbReference type="InterPro" id="IPR005642">
    <property type="entry name" value="LysO"/>
</dbReference>
<evidence type="ECO:0000313" key="3">
    <source>
        <dbReference type="Proteomes" id="UP000501168"/>
    </source>
</evidence>
<dbReference type="PANTHER" id="PTHR35804:SF1">
    <property type="entry name" value="LYSINE EXPORTER LYSO"/>
    <property type="match status" value="1"/>
</dbReference>
<dbReference type="GO" id="GO:0005886">
    <property type="term" value="C:plasma membrane"/>
    <property type="evidence" value="ECO:0007669"/>
    <property type="project" value="TreeGrafter"/>
</dbReference>
<gene>
    <name evidence="2" type="ORF">IPMB12_09445</name>
</gene>
<dbReference type="EMBL" id="CP050253">
    <property type="protein sequence ID" value="QIQ21884.1"/>
    <property type="molecule type" value="Genomic_DNA"/>
</dbReference>
<feature type="transmembrane region" description="Helical" evidence="1">
    <location>
        <begin position="135"/>
        <end position="154"/>
    </location>
</feature>
<proteinExistence type="predicted"/>
<feature type="transmembrane region" description="Helical" evidence="1">
    <location>
        <begin position="104"/>
        <end position="129"/>
    </location>
</feature>
<feature type="transmembrane region" description="Helical" evidence="1">
    <location>
        <begin position="61"/>
        <end position="83"/>
    </location>
</feature>
<organism evidence="2 3">
    <name type="scientific">Zophobihabitans entericus</name>
    <dbReference type="NCBI Taxonomy" id="1635327"/>
    <lineage>
        <taxon>Bacteria</taxon>
        <taxon>Pseudomonadati</taxon>
        <taxon>Pseudomonadota</taxon>
        <taxon>Gammaproteobacteria</taxon>
        <taxon>Orbales</taxon>
        <taxon>Orbaceae</taxon>
        <taxon>Zophobihabitans</taxon>
    </lineage>
</organism>
<evidence type="ECO:0000256" key="1">
    <source>
        <dbReference type="SAM" id="Phobius"/>
    </source>
</evidence>
<reference evidence="2 3" key="1">
    <citation type="submission" date="2020-03" db="EMBL/GenBank/DDBJ databases">
        <title>Complete genome sequence of Orbus sp. IPMB12 (BCRC 80908).</title>
        <authorList>
            <person name="Lo W.-S."/>
            <person name="Chang T.-H."/>
            <person name="Kuo C.-H."/>
        </authorList>
    </citation>
    <scope>NUCLEOTIDE SEQUENCE [LARGE SCALE GENOMIC DNA]</scope>
    <source>
        <strain evidence="2 3">IPMB12</strain>
    </source>
</reference>
<feature type="transmembrane region" description="Helical" evidence="1">
    <location>
        <begin position="166"/>
        <end position="191"/>
    </location>
</feature>
<feature type="transmembrane region" description="Helical" evidence="1">
    <location>
        <begin position="5"/>
        <end position="20"/>
    </location>
</feature>
<dbReference type="InParanoid" id="A0A6G9IDV6"/>